<dbReference type="InterPro" id="IPR001031">
    <property type="entry name" value="Thioesterase"/>
</dbReference>
<evidence type="ECO:0000256" key="1">
    <source>
        <dbReference type="ARBA" id="ARBA00007169"/>
    </source>
</evidence>
<feature type="domain" description="Thioesterase" evidence="2">
    <location>
        <begin position="7"/>
        <end position="219"/>
    </location>
</feature>
<accession>A0A7Y7B1G9</accession>
<organism evidence="3 4">
    <name type="scientific">Streptomyces morookaense</name>
    <name type="common">Streptoverticillium morookaense</name>
    <dbReference type="NCBI Taxonomy" id="1970"/>
    <lineage>
        <taxon>Bacteria</taxon>
        <taxon>Bacillati</taxon>
        <taxon>Actinomycetota</taxon>
        <taxon>Actinomycetes</taxon>
        <taxon>Kitasatosporales</taxon>
        <taxon>Streptomycetaceae</taxon>
        <taxon>Streptomyces</taxon>
    </lineage>
</organism>
<dbReference type="PANTHER" id="PTHR11487:SF0">
    <property type="entry name" value="S-ACYL FATTY ACID SYNTHASE THIOESTERASE, MEDIUM CHAIN"/>
    <property type="match status" value="1"/>
</dbReference>
<comment type="similarity">
    <text evidence="1">Belongs to the thioesterase family.</text>
</comment>
<name>A0A7Y7B1G9_STRMO</name>
<dbReference type="Proteomes" id="UP000587462">
    <property type="component" value="Unassembled WGS sequence"/>
</dbReference>
<dbReference type="RefSeq" id="WP_171079071.1">
    <property type="nucleotide sequence ID" value="NZ_BNBU01000002.1"/>
</dbReference>
<dbReference type="InterPro" id="IPR012223">
    <property type="entry name" value="TEII"/>
</dbReference>
<evidence type="ECO:0000313" key="3">
    <source>
        <dbReference type="EMBL" id="NVK77288.1"/>
    </source>
</evidence>
<evidence type="ECO:0000313" key="4">
    <source>
        <dbReference type="Proteomes" id="UP000587462"/>
    </source>
</evidence>
<dbReference type="AlphaFoldDB" id="A0A7Y7B1G9"/>
<dbReference type="Gene3D" id="3.40.50.1820">
    <property type="entry name" value="alpha/beta hydrolase"/>
    <property type="match status" value="1"/>
</dbReference>
<comment type="caution">
    <text evidence="3">The sequence shown here is derived from an EMBL/GenBank/DDBJ whole genome shotgun (WGS) entry which is preliminary data.</text>
</comment>
<dbReference type="SUPFAM" id="SSF53474">
    <property type="entry name" value="alpha/beta-Hydrolases"/>
    <property type="match status" value="1"/>
</dbReference>
<dbReference type="Pfam" id="PF00975">
    <property type="entry name" value="Thioesterase"/>
    <property type="match status" value="1"/>
</dbReference>
<dbReference type="InterPro" id="IPR029058">
    <property type="entry name" value="AB_hydrolase_fold"/>
</dbReference>
<dbReference type="PANTHER" id="PTHR11487">
    <property type="entry name" value="THIOESTERASE"/>
    <property type="match status" value="1"/>
</dbReference>
<sequence length="243" mass="26156">MHDQDVQVFCVPHAGGTSGAFRRWNSRIGPGLTVVPLELAGRGPRARDAFSPTVPAAVTDLVEQMESKRNGAPFVLFGHCMGAVIAFEMARHLRRTGAEEPVLLVVSGRNPPYLPNEWSQKVAPLPDDELFAELQSVGGVPAGLSRAMAGAFMPVFRADQTMVRSYSVGGTDPLIGPPVLALAGDDDFMTSDDLLPQWADYTEGSCTLRKLPGNHYFVYNWPAEVGGFITEQLGSVLGTEASR</sequence>
<keyword evidence="4" id="KW-1185">Reference proteome</keyword>
<protein>
    <submittedName>
        <fullName evidence="3">Thioesterase</fullName>
    </submittedName>
</protein>
<dbReference type="EMBL" id="JABBXF010000010">
    <property type="protein sequence ID" value="NVK77288.1"/>
    <property type="molecule type" value="Genomic_DNA"/>
</dbReference>
<dbReference type="GO" id="GO:0008610">
    <property type="term" value="P:lipid biosynthetic process"/>
    <property type="evidence" value="ECO:0007669"/>
    <property type="project" value="TreeGrafter"/>
</dbReference>
<evidence type="ECO:0000259" key="2">
    <source>
        <dbReference type="Pfam" id="PF00975"/>
    </source>
</evidence>
<reference evidence="3 4" key="1">
    <citation type="submission" date="2020-04" db="EMBL/GenBank/DDBJ databases">
        <title>Draft Genome Sequence of Streptomyces morookaense DSM 40503, an 8-azaguanine-producing strain.</title>
        <authorList>
            <person name="Qi J."/>
            <person name="Gao J.-M."/>
        </authorList>
    </citation>
    <scope>NUCLEOTIDE SEQUENCE [LARGE SCALE GENOMIC DNA]</scope>
    <source>
        <strain evidence="3 4">DSM 40503</strain>
    </source>
</reference>
<proteinExistence type="inferred from homology"/>
<gene>
    <name evidence="3" type="ORF">HG542_06390</name>
</gene>